<dbReference type="Proteomes" id="UP000622405">
    <property type="component" value="Unassembled WGS sequence"/>
</dbReference>
<keyword evidence="6" id="KW-1185">Reference proteome</keyword>
<evidence type="ECO:0000259" key="4">
    <source>
        <dbReference type="PROSITE" id="PS50949"/>
    </source>
</evidence>
<dbReference type="PROSITE" id="PS50949">
    <property type="entry name" value="HTH_GNTR"/>
    <property type="match status" value="1"/>
</dbReference>
<dbReference type="SUPFAM" id="SSF46785">
    <property type="entry name" value="Winged helix' DNA-binding domain"/>
    <property type="match status" value="1"/>
</dbReference>
<dbReference type="PANTHER" id="PTHR38445">
    <property type="entry name" value="HTH-TYPE TRANSCRIPTIONAL REPRESSOR YTRA"/>
    <property type="match status" value="1"/>
</dbReference>
<proteinExistence type="predicted"/>
<dbReference type="SMART" id="SM00345">
    <property type="entry name" value="HTH_GNTR"/>
    <property type="match status" value="1"/>
</dbReference>
<dbReference type="EMBL" id="WJBE01000001">
    <property type="protein sequence ID" value="MBC3898209.1"/>
    <property type="molecule type" value="Genomic_DNA"/>
</dbReference>
<gene>
    <name evidence="5" type="ORF">GH811_01085</name>
</gene>
<sequence length="129" mass="14896">MKWYIDSDRPIYKQLVEQIELRIISGVYAPGDKLESVREMAMDAGVNPNTMQKALAELERMELVFAQRTSGRFITEDLKVIEEAKKNLAVQEISAFLEKMKKLGMGRNEILVLMEKIEEGEKDDDHIKH</sequence>
<keyword evidence="3" id="KW-0804">Transcription</keyword>
<dbReference type="InterPro" id="IPR036390">
    <property type="entry name" value="WH_DNA-bd_sf"/>
</dbReference>
<dbReference type="PANTHER" id="PTHR38445:SF6">
    <property type="entry name" value="GNTR-FAMILY TRANSCRIPTIONAL REGULATOR"/>
    <property type="match status" value="1"/>
</dbReference>
<evidence type="ECO:0000313" key="5">
    <source>
        <dbReference type="EMBL" id="MBC3898209.1"/>
    </source>
</evidence>
<keyword evidence="2" id="KW-0238">DNA-binding</keyword>
<accession>A0ABR6YSR9</accession>
<evidence type="ECO:0000256" key="3">
    <source>
        <dbReference type="ARBA" id="ARBA00023163"/>
    </source>
</evidence>
<evidence type="ECO:0000256" key="2">
    <source>
        <dbReference type="ARBA" id="ARBA00023125"/>
    </source>
</evidence>
<evidence type="ECO:0000256" key="1">
    <source>
        <dbReference type="ARBA" id="ARBA00023015"/>
    </source>
</evidence>
<dbReference type="Pfam" id="PF00392">
    <property type="entry name" value="GntR"/>
    <property type="match status" value="1"/>
</dbReference>
<protein>
    <submittedName>
        <fullName evidence="5">GntR family transcriptional regulator</fullName>
    </submittedName>
</protein>
<reference evidence="5 6" key="1">
    <citation type="journal article" date="2020" name="mSystems">
        <title>Defining Genomic and Predicted Metabolic Features of the Acetobacterium Genus.</title>
        <authorList>
            <person name="Ross D.E."/>
            <person name="Marshall C.W."/>
            <person name="Gulliver D."/>
            <person name="May H.D."/>
            <person name="Norman R.S."/>
        </authorList>
    </citation>
    <scope>NUCLEOTIDE SEQUENCE [LARGE SCALE GENOMIC DNA]</scope>
    <source>
        <strain evidence="5 6">DSM 4132</strain>
    </source>
</reference>
<keyword evidence="1" id="KW-0805">Transcription regulation</keyword>
<dbReference type="InterPro" id="IPR036388">
    <property type="entry name" value="WH-like_DNA-bd_sf"/>
</dbReference>
<name>A0ABR6YSR9_9FIRM</name>
<dbReference type="CDD" id="cd07377">
    <property type="entry name" value="WHTH_GntR"/>
    <property type="match status" value="1"/>
</dbReference>
<dbReference type="RefSeq" id="WP_186892944.1">
    <property type="nucleotide sequence ID" value="NZ_WJBE01000001.1"/>
</dbReference>
<organism evidence="5 6">
    <name type="scientific">Acetobacterium malicum</name>
    <dbReference type="NCBI Taxonomy" id="52692"/>
    <lineage>
        <taxon>Bacteria</taxon>
        <taxon>Bacillati</taxon>
        <taxon>Bacillota</taxon>
        <taxon>Clostridia</taxon>
        <taxon>Eubacteriales</taxon>
        <taxon>Eubacteriaceae</taxon>
        <taxon>Acetobacterium</taxon>
    </lineage>
</organism>
<feature type="domain" description="HTH gntR-type" evidence="4">
    <location>
        <begin position="9"/>
        <end position="77"/>
    </location>
</feature>
<comment type="caution">
    <text evidence="5">The sequence shown here is derived from an EMBL/GenBank/DDBJ whole genome shotgun (WGS) entry which is preliminary data.</text>
</comment>
<evidence type="ECO:0000313" key="6">
    <source>
        <dbReference type="Proteomes" id="UP000622405"/>
    </source>
</evidence>
<dbReference type="Gene3D" id="1.10.10.10">
    <property type="entry name" value="Winged helix-like DNA-binding domain superfamily/Winged helix DNA-binding domain"/>
    <property type="match status" value="1"/>
</dbReference>
<dbReference type="InterPro" id="IPR000524">
    <property type="entry name" value="Tscrpt_reg_HTH_GntR"/>
</dbReference>